<evidence type="ECO:0000256" key="5">
    <source>
        <dbReference type="ARBA" id="ARBA00023125"/>
    </source>
</evidence>
<keyword evidence="2 8" id="KW-0547">Nucleotide-binding</keyword>
<dbReference type="Pfam" id="PF00488">
    <property type="entry name" value="MutS_V"/>
    <property type="match status" value="1"/>
</dbReference>
<gene>
    <name evidence="13" type="primary">mutS_1</name>
    <name evidence="8" type="synonym">mutS</name>
    <name evidence="13" type="ORF">BN996_00316</name>
</gene>
<dbReference type="Pfam" id="PF05188">
    <property type="entry name" value="MutS_II"/>
    <property type="match status" value="1"/>
</dbReference>
<dbReference type="FunFam" id="1.10.1420.10:FF:000001">
    <property type="entry name" value="DNA mismatch repair protein MutS"/>
    <property type="match status" value="1"/>
</dbReference>
<dbReference type="GO" id="GO:0003684">
    <property type="term" value="F:damaged DNA binding"/>
    <property type="evidence" value="ECO:0007669"/>
    <property type="project" value="UniProtKB-UniRule"/>
</dbReference>
<evidence type="ECO:0000256" key="6">
    <source>
        <dbReference type="ARBA" id="ARBA00023204"/>
    </source>
</evidence>
<name>A0A0D6JLU5_9EURY</name>
<dbReference type="InterPro" id="IPR036187">
    <property type="entry name" value="DNA_mismatch_repair_MutS_sf"/>
</dbReference>
<evidence type="ECO:0000256" key="2">
    <source>
        <dbReference type="ARBA" id="ARBA00022741"/>
    </source>
</evidence>
<dbReference type="Gene3D" id="1.10.1420.10">
    <property type="match status" value="2"/>
</dbReference>
<feature type="region of interest" description="Disordered" evidence="11">
    <location>
        <begin position="596"/>
        <end position="617"/>
    </location>
</feature>
<evidence type="ECO:0000256" key="11">
    <source>
        <dbReference type="SAM" id="MobiDB-lite"/>
    </source>
</evidence>
<dbReference type="NCBIfam" id="TIGR01070">
    <property type="entry name" value="mutS1"/>
    <property type="match status" value="1"/>
</dbReference>
<feature type="compositionally biased region" description="Basic and acidic residues" evidence="11">
    <location>
        <begin position="875"/>
        <end position="888"/>
    </location>
</feature>
<dbReference type="Pfam" id="PF05190">
    <property type="entry name" value="MutS_IV"/>
    <property type="match status" value="1"/>
</dbReference>
<dbReference type="SUPFAM" id="SSF53150">
    <property type="entry name" value="DNA repair protein MutS, domain II"/>
    <property type="match status" value="1"/>
</dbReference>
<keyword evidence="5 8" id="KW-0238">DNA-binding</keyword>
<dbReference type="Gene3D" id="3.30.420.110">
    <property type="entry name" value="MutS, connector domain"/>
    <property type="match status" value="1"/>
</dbReference>
<feature type="compositionally biased region" description="Low complexity" evidence="11">
    <location>
        <begin position="889"/>
        <end position="908"/>
    </location>
</feature>
<dbReference type="Proteomes" id="UP000198902">
    <property type="component" value="Unassembled WGS sequence"/>
</dbReference>
<dbReference type="Gene3D" id="3.40.1170.10">
    <property type="entry name" value="DNA repair protein MutS, domain I"/>
    <property type="match status" value="1"/>
</dbReference>
<dbReference type="SUPFAM" id="SSF55271">
    <property type="entry name" value="DNA repair protein MutS, domain I"/>
    <property type="match status" value="1"/>
</dbReference>
<evidence type="ECO:0000256" key="3">
    <source>
        <dbReference type="ARBA" id="ARBA00022763"/>
    </source>
</evidence>
<evidence type="ECO:0000259" key="12">
    <source>
        <dbReference type="PROSITE" id="PS00486"/>
    </source>
</evidence>
<evidence type="ECO:0000256" key="10">
    <source>
        <dbReference type="RuleBase" id="RU003756"/>
    </source>
</evidence>
<proteinExistence type="inferred from homology"/>
<feature type="domain" description="DNA mismatch repair proteins mutS family" evidence="12">
    <location>
        <begin position="725"/>
        <end position="741"/>
    </location>
</feature>
<dbReference type="InterPro" id="IPR017261">
    <property type="entry name" value="DNA_mismatch_repair_MutS/MSH"/>
</dbReference>
<dbReference type="InterPro" id="IPR045076">
    <property type="entry name" value="MutS"/>
</dbReference>
<dbReference type="PANTHER" id="PTHR11361:SF34">
    <property type="entry name" value="DNA MISMATCH REPAIR PROTEIN MSH1, MITOCHONDRIAL"/>
    <property type="match status" value="1"/>
</dbReference>
<dbReference type="GO" id="GO:0140664">
    <property type="term" value="F:ATP-dependent DNA damage sensor activity"/>
    <property type="evidence" value="ECO:0007669"/>
    <property type="project" value="InterPro"/>
</dbReference>
<comment type="function">
    <text evidence="7 8">This protein is involved in the repair of mismatches in DNA. It is possible that it carries out the mismatch recognition step. This protein has a weak ATPase activity.</text>
</comment>
<reference evidence="14" key="1">
    <citation type="submission" date="2015-03" db="EMBL/GenBank/DDBJ databases">
        <authorList>
            <person name="Urmite Genomes"/>
        </authorList>
    </citation>
    <scope>NUCLEOTIDE SEQUENCE [LARGE SCALE GENOMIC DNA]</scope>
    <source>
        <strain evidence="14">Arc-Hr</strain>
    </source>
</reference>
<dbReference type="InterPro" id="IPR005748">
    <property type="entry name" value="DNA_mismatch_repair_MutS"/>
</dbReference>
<keyword evidence="4 8" id="KW-0067">ATP-binding</keyword>
<evidence type="ECO:0000313" key="14">
    <source>
        <dbReference type="Proteomes" id="UP000198902"/>
    </source>
</evidence>
<dbReference type="HAMAP" id="MF_00096">
    <property type="entry name" value="MutS"/>
    <property type="match status" value="1"/>
</dbReference>
<dbReference type="SMART" id="SM00533">
    <property type="entry name" value="MUTSd"/>
    <property type="match status" value="1"/>
</dbReference>
<evidence type="ECO:0000256" key="8">
    <source>
        <dbReference type="HAMAP-Rule" id="MF_00096"/>
    </source>
</evidence>
<evidence type="ECO:0000256" key="9">
    <source>
        <dbReference type="NCBIfam" id="TIGR01070"/>
    </source>
</evidence>
<dbReference type="InterPro" id="IPR007695">
    <property type="entry name" value="DNA_mismatch_repair_MutS-lik_N"/>
</dbReference>
<evidence type="ECO:0000256" key="7">
    <source>
        <dbReference type="ARBA" id="ARBA00024647"/>
    </source>
</evidence>
<keyword evidence="6 8" id="KW-0234">DNA repair</keyword>
<dbReference type="SUPFAM" id="SSF52540">
    <property type="entry name" value="P-loop containing nucleoside triphosphate hydrolases"/>
    <property type="match status" value="1"/>
</dbReference>
<dbReference type="Gene3D" id="3.40.50.300">
    <property type="entry name" value="P-loop containing nucleotide triphosphate hydrolases"/>
    <property type="match status" value="1"/>
</dbReference>
<dbReference type="NCBIfam" id="NF003810">
    <property type="entry name" value="PRK05399.1"/>
    <property type="match status" value="1"/>
</dbReference>
<dbReference type="SMART" id="SM00534">
    <property type="entry name" value="MUTSac"/>
    <property type="match status" value="1"/>
</dbReference>
<dbReference type="InterPro" id="IPR036678">
    <property type="entry name" value="MutS_con_dom_sf"/>
</dbReference>
<dbReference type="Pfam" id="PF05192">
    <property type="entry name" value="MutS_III"/>
    <property type="match status" value="1"/>
</dbReference>
<dbReference type="GO" id="GO:0006298">
    <property type="term" value="P:mismatch repair"/>
    <property type="evidence" value="ECO:0007669"/>
    <property type="project" value="UniProtKB-UniRule"/>
</dbReference>
<dbReference type="GO" id="GO:0030983">
    <property type="term" value="F:mismatched DNA binding"/>
    <property type="evidence" value="ECO:0007669"/>
    <property type="project" value="InterPro"/>
</dbReference>
<dbReference type="PANTHER" id="PTHR11361">
    <property type="entry name" value="DNA MISMATCH REPAIR PROTEIN MUTS FAMILY MEMBER"/>
    <property type="match status" value="1"/>
</dbReference>
<dbReference type="InterPro" id="IPR016151">
    <property type="entry name" value="DNA_mismatch_repair_MutS_N"/>
</dbReference>
<keyword evidence="3 8" id="KW-0227">DNA damage</keyword>
<dbReference type="InterPro" id="IPR027417">
    <property type="entry name" value="P-loop_NTPase"/>
</dbReference>
<evidence type="ECO:0000256" key="4">
    <source>
        <dbReference type="ARBA" id="ARBA00022840"/>
    </source>
</evidence>
<dbReference type="SUPFAM" id="SSF48334">
    <property type="entry name" value="DNA repair protein MutS, domain III"/>
    <property type="match status" value="1"/>
</dbReference>
<dbReference type="InterPro" id="IPR000432">
    <property type="entry name" value="DNA_mismatch_repair_MutS_C"/>
</dbReference>
<organism evidence="13 14">
    <name type="scientific">Haloferax massiliensis</name>
    <dbReference type="NCBI Taxonomy" id="1476858"/>
    <lineage>
        <taxon>Archaea</taxon>
        <taxon>Methanobacteriati</taxon>
        <taxon>Methanobacteriota</taxon>
        <taxon>Stenosarchaea group</taxon>
        <taxon>Halobacteria</taxon>
        <taxon>Halobacteriales</taxon>
        <taxon>Haloferacaceae</taxon>
        <taxon>Haloferax</taxon>
    </lineage>
</organism>
<protein>
    <recommendedName>
        <fullName evidence="8 9">DNA mismatch repair protein MutS</fullName>
    </recommendedName>
</protein>
<dbReference type="GO" id="GO:0005524">
    <property type="term" value="F:ATP binding"/>
    <property type="evidence" value="ECO:0007669"/>
    <property type="project" value="UniProtKB-UniRule"/>
</dbReference>
<dbReference type="RefSeq" id="WP_089776875.1">
    <property type="nucleotide sequence ID" value="NZ_CABLRR010000001.1"/>
</dbReference>
<sequence>MNADAQREAVYGAPPEMLAARDDLTPMLSQYADLCEEHDDAVVLFQVGDFYEAFCGAAEAVARTCEVTLTQREDSTGTWPMAGIPIDNAAGYLERLLDAGYRVALAEQVEDAEEASGLVDRAVTQLITPGTVVDEELLDAGRATYLGAVARVGDGESRHSDADAATYGLAVVDVSTGECLVTGADRALALEELERLAPAELVVGPDCDLPDLPFDPMETPFEPGAFDADAARETLSAYAPRPDAVVESAAELRAVGAALAYAEYAQGDSKLEYVTRVTRFDPREFLQLDATAIRSLELFESRSARAGSTLFSVLDETACALGRRRLEAWLRRPLVDRDRIEARLDAVEALCDDALARADLRDHLSSVYDLERLVARVSRERADARDLRSLKTTLDRVPKVREALAGTDSDLLADLRDSLDELEDVRDLVGDAVVSDPPQEITEGGVIADGFDAELDDIRGTAEAGREWVSNLEAREQERTGIDSLEVGYNQVHGYYIEVTNPNLDRVPDDYQRRQTLKNSERFYTPELKEREDEILRASDRADALEYDLFCEVRADVATESARIQAVADALADLDVLRTLADVAVANDYARPEFHGDAASSVGSTDEAGATGETGGIHIDAGRHPVVERAQDEFVPNPAALPRGSVALVTGPNMSGKSTYMRQVALVCVLAQVGSFVPAKSAQLPVLDRVFTRIGASDDIAGGQSTFMREMSELTEILHNATGDSLVLLDEVGRGTSTADGLAIARAATEFLHDEVGATTLFATHYHDLTDAADDREGVFNLHFTAARRDGEVTFLHSVADGPSSSSYGVEVAQLAGVPASVVKRARNLVDEPDADAEGAGDAEDDAEGVAAAANGEVAEAAEDGTLAAYVDGLENGHGENEHQKREGTATSTTATTATAAAAEPNPELEAVAEALREADLVDTTPLEALNLLSELKGRLE</sequence>
<evidence type="ECO:0000256" key="1">
    <source>
        <dbReference type="ARBA" id="ARBA00006271"/>
    </source>
</evidence>
<evidence type="ECO:0000313" key="13">
    <source>
        <dbReference type="EMBL" id="CQR48867.1"/>
    </source>
</evidence>
<feature type="binding site" evidence="8">
    <location>
        <begin position="651"/>
        <end position="658"/>
    </location>
    <ligand>
        <name>ATP</name>
        <dbReference type="ChEBI" id="CHEBI:30616"/>
    </ligand>
</feature>
<dbReference type="InterPro" id="IPR007861">
    <property type="entry name" value="DNA_mismatch_repair_MutS_clamp"/>
</dbReference>
<dbReference type="Pfam" id="PF01624">
    <property type="entry name" value="MutS_I"/>
    <property type="match status" value="1"/>
</dbReference>
<dbReference type="InterPro" id="IPR007696">
    <property type="entry name" value="DNA_mismatch_repair_MutS_core"/>
</dbReference>
<dbReference type="AlphaFoldDB" id="A0A0D6JLU5"/>
<dbReference type="InterPro" id="IPR007860">
    <property type="entry name" value="DNA_mmatch_repair_MutS_con_dom"/>
</dbReference>
<dbReference type="EMBL" id="CSTE01000001">
    <property type="protein sequence ID" value="CQR48867.1"/>
    <property type="molecule type" value="Genomic_DNA"/>
</dbReference>
<dbReference type="OrthoDB" id="146065at2157"/>
<keyword evidence="14" id="KW-1185">Reference proteome</keyword>
<dbReference type="PIRSF" id="PIRSF037677">
    <property type="entry name" value="DNA_mis_repair_Msh6"/>
    <property type="match status" value="1"/>
</dbReference>
<dbReference type="PROSITE" id="PS00486">
    <property type="entry name" value="DNA_MISMATCH_REPAIR_2"/>
    <property type="match status" value="1"/>
</dbReference>
<comment type="similarity">
    <text evidence="1 8 10">Belongs to the DNA mismatch repair MutS family.</text>
</comment>
<feature type="region of interest" description="Disordered" evidence="11">
    <location>
        <begin position="875"/>
        <end position="908"/>
    </location>
</feature>
<accession>A0A0D6JLU5</accession>